<proteinExistence type="predicted"/>
<organism evidence="1">
    <name type="scientific">Aspergillus flavus</name>
    <dbReference type="NCBI Taxonomy" id="5059"/>
    <lineage>
        <taxon>Eukaryota</taxon>
        <taxon>Fungi</taxon>
        <taxon>Dikarya</taxon>
        <taxon>Ascomycota</taxon>
        <taxon>Pezizomycotina</taxon>
        <taxon>Eurotiomycetes</taxon>
        <taxon>Eurotiomycetidae</taxon>
        <taxon>Eurotiales</taxon>
        <taxon>Aspergillaceae</taxon>
        <taxon>Aspergillus</taxon>
        <taxon>Aspergillus subgen. Circumdati</taxon>
    </lineage>
</organism>
<accession>A0A5N6H9G9</accession>
<reference evidence="1" key="1">
    <citation type="submission" date="2019-04" db="EMBL/GenBank/DDBJ databases">
        <title>Friends and foes A comparative genomics study of 23 Aspergillus species from section Flavi.</title>
        <authorList>
            <consortium name="DOE Joint Genome Institute"/>
            <person name="Kjaerbolling I."/>
            <person name="Vesth T."/>
            <person name="Frisvad J.C."/>
            <person name="Nybo J.L."/>
            <person name="Theobald S."/>
            <person name="Kildgaard S."/>
            <person name="Isbrandt T."/>
            <person name="Kuo A."/>
            <person name="Sato A."/>
            <person name="Lyhne E.K."/>
            <person name="Kogle M.E."/>
            <person name="Wiebenga A."/>
            <person name="Kun R.S."/>
            <person name="Lubbers R.J."/>
            <person name="Makela M.R."/>
            <person name="Barry K."/>
            <person name="Chovatia M."/>
            <person name="Clum A."/>
            <person name="Daum C."/>
            <person name="Haridas S."/>
            <person name="He G."/>
            <person name="LaButti K."/>
            <person name="Lipzen A."/>
            <person name="Mondo S."/>
            <person name="Riley R."/>
            <person name="Salamov A."/>
            <person name="Simmons B.A."/>
            <person name="Magnuson J.K."/>
            <person name="Henrissat B."/>
            <person name="Mortensen U.H."/>
            <person name="Larsen T.O."/>
            <person name="Devries R.P."/>
            <person name="Grigoriev I.V."/>
            <person name="Machida M."/>
            <person name="Baker S.E."/>
            <person name="Andersen M.R."/>
        </authorList>
    </citation>
    <scope>NUCLEOTIDE SEQUENCE [LARGE SCALE GENOMIC DNA]</scope>
    <source>
        <strain evidence="1">CBS 121.62</strain>
    </source>
</reference>
<dbReference type="AlphaFoldDB" id="A0A5N6H9G9"/>
<gene>
    <name evidence="1" type="ORF">BDV35DRAFT_344065</name>
</gene>
<evidence type="ECO:0000313" key="1">
    <source>
        <dbReference type="EMBL" id="KAB8249830.1"/>
    </source>
</evidence>
<dbReference type="Proteomes" id="UP000325434">
    <property type="component" value="Unassembled WGS sequence"/>
</dbReference>
<name>A0A5N6H9G9_ASPFL</name>
<protein>
    <submittedName>
        <fullName evidence="1">Uncharacterized protein</fullName>
    </submittedName>
</protein>
<sequence length="88" mass="9740">MPQPNLPFTFQPMTVAVMPCATVQAEQDQQPATIAHLFLTITCLMQFICHLEGKMIESPVSLPPVLLHPQPPSFQRCIYVVPILGCHG</sequence>
<dbReference type="EMBL" id="ML734569">
    <property type="protein sequence ID" value="KAB8249830.1"/>
    <property type="molecule type" value="Genomic_DNA"/>
</dbReference>